<proteinExistence type="predicted"/>
<dbReference type="Proteomes" id="UP000194318">
    <property type="component" value="Unassembled WGS sequence"/>
</dbReference>
<feature type="region of interest" description="Disordered" evidence="1">
    <location>
        <begin position="65"/>
        <end position="115"/>
    </location>
</feature>
<sequence>MNDTTVSVVRGLERMTTGLTKKPTRSSVCRWSRPAEATPRVTSLLPDAVASSSWVIAVSVMKSVAPRPRPSSFSASVSAGVSSKRCTAPRVVRTSGRGRSVGSARGRTSSSCRSQ</sequence>
<evidence type="ECO:0000313" key="3">
    <source>
        <dbReference type="Proteomes" id="UP000194318"/>
    </source>
</evidence>
<reference evidence="2 3" key="1">
    <citation type="submission" date="2016-09" db="EMBL/GenBank/DDBJ databases">
        <title>Streptomyces fradiae DSM40063, a candidate organism with high potential of specific P450 cytochromes.</title>
        <authorList>
            <person name="Grumaz C."/>
            <person name="Vainshtein Y."/>
            <person name="Kirstahler P."/>
            <person name="Sohn K."/>
        </authorList>
    </citation>
    <scope>NUCLEOTIDE SEQUENCE [LARGE SCALE GENOMIC DNA]</scope>
    <source>
        <strain evidence="2 3">DSM 40063</strain>
    </source>
</reference>
<evidence type="ECO:0000256" key="1">
    <source>
        <dbReference type="SAM" id="MobiDB-lite"/>
    </source>
</evidence>
<dbReference type="EMBL" id="MIFZ01000338">
    <property type="protein sequence ID" value="OSY49029.1"/>
    <property type="molecule type" value="Genomic_DNA"/>
</dbReference>
<name>A0A1Y2NPK5_STRFR</name>
<evidence type="ECO:0000313" key="2">
    <source>
        <dbReference type="EMBL" id="OSY49029.1"/>
    </source>
</evidence>
<dbReference type="AlphaFoldDB" id="A0A1Y2NPK5"/>
<comment type="caution">
    <text evidence="2">The sequence shown here is derived from an EMBL/GenBank/DDBJ whole genome shotgun (WGS) entry which is preliminary data.</text>
</comment>
<gene>
    <name evidence="2" type="ORF">BG846_05372</name>
</gene>
<accession>A0A1Y2NPK5</accession>
<organism evidence="2 3">
    <name type="scientific">Streptomyces fradiae ATCC 10745 = DSM 40063</name>
    <dbReference type="NCBI Taxonomy" id="1319510"/>
    <lineage>
        <taxon>Bacteria</taxon>
        <taxon>Bacillati</taxon>
        <taxon>Actinomycetota</taxon>
        <taxon>Actinomycetes</taxon>
        <taxon>Kitasatosporales</taxon>
        <taxon>Streptomycetaceae</taxon>
        <taxon>Streptomyces</taxon>
    </lineage>
</organism>
<protein>
    <submittedName>
        <fullName evidence="2">Uncharacterized protein</fullName>
    </submittedName>
</protein>